<organism evidence="1 2">
    <name type="scientific">Cirrhinus mrigala</name>
    <name type="common">Mrigala</name>
    <dbReference type="NCBI Taxonomy" id="683832"/>
    <lineage>
        <taxon>Eukaryota</taxon>
        <taxon>Metazoa</taxon>
        <taxon>Chordata</taxon>
        <taxon>Craniata</taxon>
        <taxon>Vertebrata</taxon>
        <taxon>Euteleostomi</taxon>
        <taxon>Actinopterygii</taxon>
        <taxon>Neopterygii</taxon>
        <taxon>Teleostei</taxon>
        <taxon>Ostariophysi</taxon>
        <taxon>Cypriniformes</taxon>
        <taxon>Cyprinidae</taxon>
        <taxon>Labeoninae</taxon>
        <taxon>Labeonini</taxon>
        <taxon>Cirrhinus</taxon>
    </lineage>
</organism>
<proteinExistence type="predicted"/>
<feature type="non-terminal residue" evidence="1">
    <location>
        <position position="1"/>
    </location>
</feature>
<comment type="caution">
    <text evidence="1">The sequence shown here is derived from an EMBL/GenBank/DDBJ whole genome shotgun (WGS) entry which is preliminary data.</text>
</comment>
<dbReference type="PANTHER" id="PTHR21063">
    <property type="entry name" value="LFA-3"/>
    <property type="match status" value="1"/>
</dbReference>
<evidence type="ECO:0000313" key="1">
    <source>
        <dbReference type="EMBL" id="KAL0161419.1"/>
    </source>
</evidence>
<dbReference type="PANTHER" id="PTHR21063:SF4">
    <property type="entry name" value="CD48 ANTIGEN-RELATED"/>
    <property type="match status" value="1"/>
</dbReference>
<dbReference type="InterPro" id="IPR036179">
    <property type="entry name" value="Ig-like_dom_sf"/>
</dbReference>
<sequence length="78" mass="8848">GRKSLTVMVGDSVTLYADVPDIQKYDVMRFKDRLKLDHRTGSLTIIRTETNLSGRYEVEMSSKHAHTVFQSFMVAVIG</sequence>
<accession>A0ABD0NHF7</accession>
<dbReference type="AlphaFoldDB" id="A0ABD0NHF7"/>
<dbReference type="Proteomes" id="UP001529510">
    <property type="component" value="Unassembled WGS sequence"/>
</dbReference>
<evidence type="ECO:0000313" key="2">
    <source>
        <dbReference type="Proteomes" id="UP001529510"/>
    </source>
</evidence>
<reference evidence="1 2" key="1">
    <citation type="submission" date="2024-05" db="EMBL/GenBank/DDBJ databases">
        <title>Genome sequencing and assembly of Indian major carp, Cirrhinus mrigala (Hamilton, 1822).</title>
        <authorList>
            <person name="Mohindra V."/>
            <person name="Chowdhury L.M."/>
            <person name="Lal K."/>
            <person name="Jena J.K."/>
        </authorList>
    </citation>
    <scope>NUCLEOTIDE SEQUENCE [LARGE SCALE GENOMIC DNA]</scope>
    <source>
        <strain evidence="1">CM1030</strain>
        <tissue evidence="1">Blood</tissue>
    </source>
</reference>
<keyword evidence="2" id="KW-1185">Reference proteome</keyword>
<gene>
    <name evidence="1" type="ORF">M9458_045144</name>
</gene>
<feature type="non-terminal residue" evidence="1">
    <location>
        <position position="78"/>
    </location>
</feature>
<dbReference type="Gene3D" id="2.60.40.2710">
    <property type="match status" value="1"/>
</dbReference>
<name>A0ABD0NHF7_CIRMR</name>
<protein>
    <submittedName>
        <fullName evidence="1">Uncharacterized protein</fullName>
    </submittedName>
</protein>
<dbReference type="EMBL" id="JAMKFB020000022">
    <property type="protein sequence ID" value="KAL0161419.1"/>
    <property type="molecule type" value="Genomic_DNA"/>
</dbReference>
<dbReference type="SUPFAM" id="SSF48726">
    <property type="entry name" value="Immunoglobulin"/>
    <property type="match status" value="1"/>
</dbReference>